<comment type="caution">
    <text evidence="1">The sequence shown here is derived from an EMBL/GenBank/DDBJ whole genome shotgun (WGS) entry which is preliminary data.</text>
</comment>
<protein>
    <submittedName>
        <fullName evidence="1">Uncharacterized protein</fullName>
    </submittedName>
</protein>
<organism evidence="1">
    <name type="scientific">bioreactor metagenome</name>
    <dbReference type="NCBI Taxonomy" id="1076179"/>
    <lineage>
        <taxon>unclassified sequences</taxon>
        <taxon>metagenomes</taxon>
        <taxon>ecological metagenomes</taxon>
    </lineage>
</organism>
<dbReference type="EMBL" id="VSSQ01056212">
    <property type="protein sequence ID" value="MPN10073.1"/>
    <property type="molecule type" value="Genomic_DNA"/>
</dbReference>
<name>A0A645FCI5_9ZZZZ</name>
<reference evidence="1" key="1">
    <citation type="submission" date="2019-08" db="EMBL/GenBank/DDBJ databases">
        <authorList>
            <person name="Kucharzyk K."/>
            <person name="Murdoch R.W."/>
            <person name="Higgins S."/>
            <person name="Loffler F."/>
        </authorList>
    </citation>
    <scope>NUCLEOTIDE SEQUENCE</scope>
</reference>
<accession>A0A645FCI5</accession>
<proteinExistence type="predicted"/>
<gene>
    <name evidence="1" type="ORF">SDC9_157366</name>
</gene>
<sequence length="65" mass="6793">MFMVAPSGNTKLATSLRAPSFSTHSILSGNAPTEDALEKAIIIAGIMPLKNAIGLIPAKPFKVNE</sequence>
<dbReference type="AlphaFoldDB" id="A0A645FCI5"/>
<evidence type="ECO:0000313" key="1">
    <source>
        <dbReference type="EMBL" id="MPN10073.1"/>
    </source>
</evidence>